<feature type="domain" description="EF-hand" evidence="2">
    <location>
        <begin position="25"/>
        <end position="50"/>
    </location>
</feature>
<evidence type="ECO:0000259" key="2">
    <source>
        <dbReference type="PROSITE" id="PS50222"/>
    </source>
</evidence>
<dbReference type="PROSITE" id="PS00018">
    <property type="entry name" value="EF_HAND_1"/>
    <property type="match status" value="2"/>
</dbReference>
<protein>
    <recommendedName>
        <fullName evidence="2">EF-hand domain-containing protein</fullName>
    </recommendedName>
</protein>
<dbReference type="Gene3D" id="1.10.238.10">
    <property type="entry name" value="EF-hand"/>
    <property type="match status" value="1"/>
</dbReference>
<reference evidence="3" key="1">
    <citation type="submission" date="2022-03" db="EMBL/GenBank/DDBJ databases">
        <authorList>
            <person name="Tunstrom K."/>
        </authorList>
    </citation>
    <scope>NUCLEOTIDE SEQUENCE</scope>
</reference>
<evidence type="ECO:0000313" key="3">
    <source>
        <dbReference type="EMBL" id="CAH2093462.1"/>
    </source>
</evidence>
<name>A0AAU9U3W4_EUPED</name>
<dbReference type="EMBL" id="CAKOGL010000013">
    <property type="protein sequence ID" value="CAH2093462.1"/>
    <property type="molecule type" value="Genomic_DNA"/>
</dbReference>
<evidence type="ECO:0000313" key="4">
    <source>
        <dbReference type="Proteomes" id="UP001153954"/>
    </source>
</evidence>
<dbReference type="Pfam" id="PF13499">
    <property type="entry name" value="EF-hand_7"/>
    <property type="match status" value="1"/>
</dbReference>
<accession>A0AAU9U3W4</accession>
<dbReference type="InterPro" id="IPR011992">
    <property type="entry name" value="EF-hand-dom_pair"/>
</dbReference>
<evidence type="ECO:0000256" key="1">
    <source>
        <dbReference type="ARBA" id="ARBA00022837"/>
    </source>
</evidence>
<dbReference type="Proteomes" id="UP001153954">
    <property type="component" value="Unassembled WGS sequence"/>
</dbReference>
<dbReference type="PROSITE" id="PS50222">
    <property type="entry name" value="EF_HAND_2"/>
    <property type="match status" value="2"/>
</dbReference>
<gene>
    <name evidence="3" type="ORF">EEDITHA_LOCUS9128</name>
</gene>
<dbReference type="InterPro" id="IPR018247">
    <property type="entry name" value="EF_Hand_1_Ca_BS"/>
</dbReference>
<dbReference type="CDD" id="cd00051">
    <property type="entry name" value="EFh"/>
    <property type="match status" value="1"/>
</dbReference>
<keyword evidence="1" id="KW-0106">Calcium</keyword>
<organism evidence="3 4">
    <name type="scientific">Euphydryas editha</name>
    <name type="common">Edith's checkerspot</name>
    <dbReference type="NCBI Taxonomy" id="104508"/>
    <lineage>
        <taxon>Eukaryota</taxon>
        <taxon>Metazoa</taxon>
        <taxon>Ecdysozoa</taxon>
        <taxon>Arthropoda</taxon>
        <taxon>Hexapoda</taxon>
        <taxon>Insecta</taxon>
        <taxon>Pterygota</taxon>
        <taxon>Neoptera</taxon>
        <taxon>Endopterygota</taxon>
        <taxon>Lepidoptera</taxon>
        <taxon>Glossata</taxon>
        <taxon>Ditrysia</taxon>
        <taxon>Papilionoidea</taxon>
        <taxon>Nymphalidae</taxon>
        <taxon>Nymphalinae</taxon>
        <taxon>Euphydryas</taxon>
    </lineage>
</organism>
<dbReference type="GO" id="GO:0005509">
    <property type="term" value="F:calcium ion binding"/>
    <property type="evidence" value="ECO:0007669"/>
    <property type="project" value="InterPro"/>
</dbReference>
<sequence length="151" mass="17306">MPSFFQIHSRSFGVPVQDTDRQTGKNYDKDNDGRISYVELKEIIESREYDHDLPDNVVDKIMGLADRDNSGYLDFAEFVAMMHNPDLKAVFGHFVARYVHSIIPHRSPVDTTDRWTGFRAVSSTDGGTYLIFYLFMCIDISIGHFTNSFVP</sequence>
<dbReference type="SMART" id="SM00054">
    <property type="entry name" value="EFh"/>
    <property type="match status" value="2"/>
</dbReference>
<keyword evidence="4" id="KW-1185">Reference proteome</keyword>
<dbReference type="SUPFAM" id="SSF47473">
    <property type="entry name" value="EF-hand"/>
    <property type="match status" value="1"/>
</dbReference>
<dbReference type="AlphaFoldDB" id="A0AAU9U3W4"/>
<comment type="caution">
    <text evidence="3">The sequence shown here is derived from an EMBL/GenBank/DDBJ whole genome shotgun (WGS) entry which is preliminary data.</text>
</comment>
<feature type="domain" description="EF-hand" evidence="2">
    <location>
        <begin position="53"/>
        <end position="88"/>
    </location>
</feature>
<dbReference type="InterPro" id="IPR002048">
    <property type="entry name" value="EF_hand_dom"/>
</dbReference>
<proteinExistence type="predicted"/>